<reference evidence="6" key="1">
    <citation type="submission" date="2025-08" db="UniProtKB">
        <authorList>
            <consortium name="RefSeq"/>
        </authorList>
    </citation>
    <scope>IDENTIFICATION</scope>
    <source>
        <tissue evidence="6">Whole sample</tissue>
    </source>
</reference>
<dbReference type="Pfam" id="PF20266">
    <property type="entry name" value="Mab-21_C"/>
    <property type="match status" value="1"/>
</dbReference>
<dbReference type="AlphaFoldDB" id="A0A8B8EL07"/>
<dbReference type="PROSITE" id="PS50005">
    <property type="entry name" value="TPR"/>
    <property type="match status" value="1"/>
</dbReference>
<evidence type="ECO:0000259" key="3">
    <source>
        <dbReference type="Pfam" id="PF03281"/>
    </source>
</evidence>
<dbReference type="PANTHER" id="PTHR10656">
    <property type="entry name" value="CELL FATE DETERMINING PROTEIN MAB21-RELATED"/>
    <property type="match status" value="1"/>
</dbReference>
<dbReference type="GeneID" id="111135076"/>
<dbReference type="InterPro" id="IPR046903">
    <property type="entry name" value="Mab-21-like_nuc_Trfase"/>
</dbReference>
<proteinExistence type="inferred from homology"/>
<gene>
    <name evidence="6" type="primary">LOC111135076</name>
</gene>
<dbReference type="RefSeq" id="XP_022340496.1">
    <property type="nucleotide sequence ID" value="XM_022484788.1"/>
</dbReference>
<evidence type="ECO:0000256" key="2">
    <source>
        <dbReference type="PROSITE-ProRule" id="PRU00339"/>
    </source>
</evidence>
<dbReference type="OrthoDB" id="6110925at2759"/>
<feature type="repeat" description="TPR" evidence="2">
    <location>
        <begin position="635"/>
        <end position="668"/>
    </location>
</feature>
<sequence>MGTHSLSVPLYDEMLKDVGDEEEIAMMKTTIDISDRLYNMMIKAFINRRSTGSLREGLVIPSSDVDILYYLTDHHVVWDVTESLDYNLWKQTVILAEYQESIPGTVYLCLLNIHPSYFKPVLSCVQKNSYLSSSLFLEGAYALFQGSAVIKHGPCYTDSAYGQEGDMTVGFAAREWPTHQTKHWLTRCEKFGWPQKKVLKSILSSGCHFVPIGSKQSRQENDPNLEVEWRLSFNQAEQILIDSMTHCQFLCYALLKMFLKEVLNKNVREEEKLLCSYFLKTAMFWCIQTDPVHEWSRENFYPCFWKCFKMLLQWVHTGYCPNFFIPENNLFVCKIVGANQERLFTQMYELYCLRENCLAQSPSLQKVVNKILANPKACTKLLLEECFDEYKHDALLNYMMTFINALQYTLSNYDWDSLYKVSRLNISNMSNFEKVLIGRHVLNIYNQIAFVEQRSCTCGTHCTRNKQTYGKHKKVGARLVKLTAEFGCATDPLYLALYQYNDGRFKCALNILEETRKRLYQDYIIYWNLHKYKVPVAYKETMIGQPKSLKIKEAMAFEIKITTSMQFCELDIEIALLQCTKRKRTLTISPFVFLRFLIFLCHHRLQSPLADHSLQELHSLVHTDDDRYIVIFYKDIVWNILGICHHMAGNLDKAFQAYHISLKQIPDNSITEATKFRLLLLESQLESKGTP</sequence>
<feature type="domain" description="Mab-21-like HhH/H2TH-like" evidence="4">
    <location>
        <begin position="250"/>
        <end position="339"/>
    </location>
</feature>
<organism evidence="5 6">
    <name type="scientific">Crassostrea virginica</name>
    <name type="common">Eastern oyster</name>
    <dbReference type="NCBI Taxonomy" id="6565"/>
    <lineage>
        <taxon>Eukaryota</taxon>
        <taxon>Metazoa</taxon>
        <taxon>Spiralia</taxon>
        <taxon>Lophotrochozoa</taxon>
        <taxon>Mollusca</taxon>
        <taxon>Bivalvia</taxon>
        <taxon>Autobranchia</taxon>
        <taxon>Pteriomorphia</taxon>
        <taxon>Ostreida</taxon>
        <taxon>Ostreoidea</taxon>
        <taxon>Ostreidae</taxon>
        <taxon>Crassostrea</taxon>
    </lineage>
</organism>
<dbReference type="InterPro" id="IPR024810">
    <property type="entry name" value="MAB21L/cGLR"/>
</dbReference>
<dbReference type="InterPro" id="IPR046906">
    <property type="entry name" value="Mab-21_HhH/H2TH-like"/>
</dbReference>
<evidence type="ECO:0000259" key="4">
    <source>
        <dbReference type="Pfam" id="PF20266"/>
    </source>
</evidence>
<dbReference type="Gene3D" id="1.10.1410.40">
    <property type="match status" value="1"/>
</dbReference>
<evidence type="ECO:0000256" key="1">
    <source>
        <dbReference type="ARBA" id="ARBA00008307"/>
    </source>
</evidence>
<comment type="similarity">
    <text evidence="1">Belongs to the mab-21 family.</text>
</comment>
<dbReference type="Pfam" id="PF03281">
    <property type="entry name" value="Mab-21"/>
    <property type="match status" value="1"/>
</dbReference>
<name>A0A8B8EL07_CRAVI</name>
<dbReference type="Proteomes" id="UP000694844">
    <property type="component" value="Chromosome 5"/>
</dbReference>
<feature type="domain" description="Mab-21-like nucleotidyltransferase" evidence="3">
    <location>
        <begin position="171"/>
        <end position="242"/>
    </location>
</feature>
<evidence type="ECO:0000313" key="6">
    <source>
        <dbReference type="RefSeq" id="XP_022340496.1"/>
    </source>
</evidence>
<dbReference type="PANTHER" id="PTHR10656:SF69">
    <property type="entry name" value="MAB-21-LIKE HHH_H2TH-LIKE DOMAIN-CONTAINING PROTEIN"/>
    <property type="match status" value="1"/>
</dbReference>
<keyword evidence="5" id="KW-1185">Reference proteome</keyword>
<keyword evidence="2" id="KW-0802">TPR repeat</keyword>
<evidence type="ECO:0000313" key="5">
    <source>
        <dbReference type="Proteomes" id="UP000694844"/>
    </source>
</evidence>
<accession>A0A8B8EL07</accession>
<protein>
    <submittedName>
        <fullName evidence="6">Uncharacterized protein LOC111135076 isoform X1</fullName>
    </submittedName>
</protein>
<dbReference type="InterPro" id="IPR019734">
    <property type="entry name" value="TPR_rpt"/>
</dbReference>
<dbReference type="SMART" id="SM01265">
    <property type="entry name" value="Mab-21"/>
    <property type="match status" value="1"/>
</dbReference>
<dbReference type="KEGG" id="cvn:111135076"/>